<proteinExistence type="predicted"/>
<protein>
    <recommendedName>
        <fullName evidence="1">DUF5641 domain-containing protein</fullName>
    </recommendedName>
</protein>
<gene>
    <name evidence="2" type="ORF">MEUPH1_LOCUS6763</name>
</gene>
<comment type="caution">
    <text evidence="2">The sequence shown here is derived from an EMBL/GenBank/DDBJ whole genome shotgun (WGS) entry which is preliminary data.</text>
</comment>
<dbReference type="Proteomes" id="UP001160148">
    <property type="component" value="Unassembled WGS sequence"/>
</dbReference>
<evidence type="ECO:0000313" key="3">
    <source>
        <dbReference type="Proteomes" id="UP001160148"/>
    </source>
</evidence>
<organism evidence="2 3">
    <name type="scientific">Macrosiphum euphorbiae</name>
    <name type="common">potato aphid</name>
    <dbReference type="NCBI Taxonomy" id="13131"/>
    <lineage>
        <taxon>Eukaryota</taxon>
        <taxon>Metazoa</taxon>
        <taxon>Ecdysozoa</taxon>
        <taxon>Arthropoda</taxon>
        <taxon>Hexapoda</taxon>
        <taxon>Insecta</taxon>
        <taxon>Pterygota</taxon>
        <taxon>Neoptera</taxon>
        <taxon>Paraneoptera</taxon>
        <taxon>Hemiptera</taxon>
        <taxon>Sternorrhyncha</taxon>
        <taxon>Aphidomorpha</taxon>
        <taxon>Aphidoidea</taxon>
        <taxon>Aphididae</taxon>
        <taxon>Macrosiphini</taxon>
        <taxon>Macrosiphum</taxon>
    </lineage>
</organism>
<accession>A0AAV0W376</accession>
<dbReference type="EMBL" id="CARXXK010000001">
    <property type="protein sequence ID" value="CAI6350285.1"/>
    <property type="molecule type" value="Genomic_DNA"/>
</dbReference>
<reference evidence="2 3" key="1">
    <citation type="submission" date="2023-01" db="EMBL/GenBank/DDBJ databases">
        <authorList>
            <person name="Whitehead M."/>
        </authorList>
    </citation>
    <scope>NUCLEOTIDE SEQUENCE [LARGE SCALE GENOMIC DNA]</scope>
</reference>
<dbReference type="AlphaFoldDB" id="A0AAV0W376"/>
<feature type="domain" description="DUF5641" evidence="1">
    <location>
        <begin position="42"/>
        <end position="136"/>
    </location>
</feature>
<dbReference type="Pfam" id="PF18701">
    <property type="entry name" value="DUF5641"/>
    <property type="match status" value="1"/>
</dbReference>
<keyword evidence="3" id="KW-1185">Reference proteome</keyword>
<dbReference type="PANTHER" id="PTHR47331">
    <property type="entry name" value="PHD-TYPE DOMAIN-CONTAINING PROTEIN"/>
    <property type="match status" value="1"/>
</dbReference>
<evidence type="ECO:0000259" key="1">
    <source>
        <dbReference type="Pfam" id="PF18701"/>
    </source>
</evidence>
<name>A0AAV0W376_9HEMI</name>
<dbReference type="InterPro" id="IPR040676">
    <property type="entry name" value="DUF5641"/>
</dbReference>
<sequence>MTPLSSDPSDLEALTPAHFLIGGPMFLPPENDLTEAEPNGIRRWKRVQYLMQTFWKRWESEYLPQCQVRGKWLCRTRPMQINDVVIIRGESNHPTKWNLGRVIQLHPGKDGVIRVVTLRMASGVEMRRPTVKLCCLPVHDDDSSVEKSDFQRGEDVDAK</sequence>
<evidence type="ECO:0000313" key="2">
    <source>
        <dbReference type="EMBL" id="CAI6350285.1"/>
    </source>
</evidence>